<feature type="transmembrane region" description="Helical" evidence="1">
    <location>
        <begin position="123"/>
        <end position="143"/>
    </location>
</feature>
<sequence length="233" mass="24873">MMLLPAFVLGFAGSLHCVGMCGPIAMAVPVGKGTKLQQGLAFSLYQFGRISAYAIIGFLFGVLGFGLNMAGFQQGLSLTIGILMLLFIWFPKLFGKLGMTHGLAKYQSRVTRFMAVRLKSNRLPALLGLGFFNGFLPCGLVYIALAGSVATYNPFYGALFMAAFGLGTAPALFLVGFTGRQISVSLRSQFRKVAPIIATVFALLFILRGLGMGIPFLSPELGTTITNTETCDP</sequence>
<keyword evidence="4" id="KW-1185">Reference proteome</keyword>
<dbReference type="EMBL" id="JAAGVY010000017">
    <property type="protein sequence ID" value="NEN23937.1"/>
    <property type="molecule type" value="Genomic_DNA"/>
</dbReference>
<feature type="transmembrane region" description="Helical" evidence="1">
    <location>
        <begin position="6"/>
        <end position="30"/>
    </location>
</feature>
<dbReference type="PANTHER" id="PTHR42208">
    <property type="entry name" value="HEAVY METAL TRANSPORTER-RELATED"/>
    <property type="match status" value="1"/>
</dbReference>
<protein>
    <submittedName>
        <fullName evidence="3">Sulfite exporter TauE/SafE family protein</fullName>
    </submittedName>
</protein>
<feature type="transmembrane region" description="Helical" evidence="1">
    <location>
        <begin position="155"/>
        <end position="175"/>
    </location>
</feature>
<evidence type="ECO:0000313" key="4">
    <source>
        <dbReference type="Proteomes" id="UP000486602"/>
    </source>
</evidence>
<feature type="domain" description="Urease accessory protein UreH-like transmembrane" evidence="2">
    <location>
        <begin position="6"/>
        <end position="203"/>
    </location>
</feature>
<feature type="transmembrane region" description="Helical" evidence="1">
    <location>
        <begin position="196"/>
        <end position="217"/>
    </location>
</feature>
<evidence type="ECO:0000259" key="2">
    <source>
        <dbReference type="Pfam" id="PF13386"/>
    </source>
</evidence>
<dbReference type="Proteomes" id="UP000486602">
    <property type="component" value="Unassembled WGS sequence"/>
</dbReference>
<dbReference type="RefSeq" id="WP_163285329.1">
    <property type="nucleotide sequence ID" value="NZ_JAAGVY010000017.1"/>
</dbReference>
<comment type="caution">
    <text evidence="3">The sequence shown here is derived from an EMBL/GenBank/DDBJ whole genome shotgun (WGS) entry which is preliminary data.</text>
</comment>
<dbReference type="PANTHER" id="PTHR42208:SF1">
    <property type="entry name" value="HEAVY METAL TRANSPORTER"/>
    <property type="match status" value="1"/>
</dbReference>
<evidence type="ECO:0000256" key="1">
    <source>
        <dbReference type="SAM" id="Phobius"/>
    </source>
</evidence>
<dbReference type="AlphaFoldDB" id="A0A7K3WQK2"/>
<keyword evidence="1" id="KW-1133">Transmembrane helix</keyword>
<reference evidence="3 4" key="1">
    <citation type="submission" date="2020-02" db="EMBL/GenBank/DDBJ databases">
        <title>Out from the shadows clarifying the taxonomy of the family Cryomorphaceae and related taxa by utilizing the GTDB taxonomic framework.</title>
        <authorList>
            <person name="Bowman J.P."/>
        </authorList>
    </citation>
    <scope>NUCLEOTIDE SEQUENCE [LARGE SCALE GENOMIC DNA]</scope>
    <source>
        <strain evidence="3 4">QSSC 1-22</strain>
    </source>
</reference>
<keyword evidence="1" id="KW-0472">Membrane</keyword>
<gene>
    <name evidence="3" type="ORF">G3O08_10545</name>
</gene>
<organism evidence="3 4">
    <name type="scientific">Cryomorpha ignava</name>
    <dbReference type="NCBI Taxonomy" id="101383"/>
    <lineage>
        <taxon>Bacteria</taxon>
        <taxon>Pseudomonadati</taxon>
        <taxon>Bacteroidota</taxon>
        <taxon>Flavobacteriia</taxon>
        <taxon>Flavobacteriales</taxon>
        <taxon>Cryomorphaceae</taxon>
        <taxon>Cryomorpha</taxon>
    </lineage>
</organism>
<accession>A0A7K3WQK2</accession>
<name>A0A7K3WQK2_9FLAO</name>
<proteinExistence type="predicted"/>
<evidence type="ECO:0000313" key="3">
    <source>
        <dbReference type="EMBL" id="NEN23937.1"/>
    </source>
</evidence>
<feature type="transmembrane region" description="Helical" evidence="1">
    <location>
        <begin position="50"/>
        <end position="70"/>
    </location>
</feature>
<feature type="transmembrane region" description="Helical" evidence="1">
    <location>
        <begin position="76"/>
        <end position="95"/>
    </location>
</feature>
<dbReference type="InterPro" id="IPR039447">
    <property type="entry name" value="UreH-like_TM_dom"/>
</dbReference>
<keyword evidence="1" id="KW-0812">Transmembrane</keyword>
<dbReference type="Pfam" id="PF13386">
    <property type="entry name" value="DsbD_2"/>
    <property type="match status" value="1"/>
</dbReference>